<keyword evidence="3" id="KW-1185">Reference proteome</keyword>
<dbReference type="Proteomes" id="UP000510686">
    <property type="component" value="Chromosome 3"/>
</dbReference>
<accession>A0A7D5UXE1</accession>
<evidence type="ECO:0000256" key="1">
    <source>
        <dbReference type="SAM" id="MobiDB-lite"/>
    </source>
</evidence>
<evidence type="ECO:0000313" key="2">
    <source>
        <dbReference type="EMBL" id="QLI69315.1"/>
    </source>
</evidence>
<reference evidence="2 3" key="1">
    <citation type="submission" date="2020-07" db="EMBL/GenBank/DDBJ databases">
        <title>Telomere length de novo assembly of all 7 chromosomes of the fungus, Metarhizium brunneum, using a novel assembly pipeline.</title>
        <authorList>
            <person name="Saud z."/>
            <person name="Kortsinoglou A."/>
            <person name="Kouvelis V.N."/>
            <person name="Butt T.M."/>
        </authorList>
    </citation>
    <scope>NUCLEOTIDE SEQUENCE [LARGE SCALE GENOMIC DNA]</scope>
    <source>
        <strain evidence="2 3">4556</strain>
    </source>
</reference>
<dbReference type="RefSeq" id="XP_014544189.2">
    <property type="nucleotide sequence ID" value="XM_014688703.2"/>
</dbReference>
<dbReference type="AlphaFoldDB" id="A0A7D5UXE1"/>
<name>A0A7D5UXE1_9HYPO</name>
<evidence type="ECO:0008006" key="4">
    <source>
        <dbReference type="Google" id="ProtNLM"/>
    </source>
</evidence>
<organism evidence="2 3">
    <name type="scientific">Metarhizium brunneum</name>
    <dbReference type="NCBI Taxonomy" id="500148"/>
    <lineage>
        <taxon>Eukaryota</taxon>
        <taxon>Fungi</taxon>
        <taxon>Dikarya</taxon>
        <taxon>Ascomycota</taxon>
        <taxon>Pezizomycotina</taxon>
        <taxon>Sordariomycetes</taxon>
        <taxon>Hypocreomycetidae</taxon>
        <taxon>Hypocreales</taxon>
        <taxon>Clavicipitaceae</taxon>
        <taxon>Metarhizium</taxon>
    </lineage>
</organism>
<sequence>MEVLGAAAAFGSILKMIMTATKVVMALIRDECPDLYAVRDAVKSLTLQLELLQNDQEMHFELAKNVPLLLDNCLCVQNDLDELKREYLANSTQWTISGRKKLASLQSRLETLTGSCEVIFQGLNIEQSRLWKKSFDNMMEHSKQGSTMLSLYPEAESANAAKRAPAGDMEALPHGSGAHTAAPRKARTWRSDEASPGSGVTKAGAESTESGSVAGRNLMDAAHLRALGGLARRSVGPAESTLEECNQIVQALMDLQSKHEKLLDNDPGAQMAVDGAIAALQAALDRVKPRVESCAKDPGRPLKSLVKQIKWLSYDGNTFKKHLPDMVDKYDKALLQMGSLERMAADAASREAADMRRQREKMVEKEAEGIERLSAVVGR</sequence>
<gene>
    <name evidence="2" type="ORF">G6M90_00g055960</name>
</gene>
<proteinExistence type="predicted"/>
<evidence type="ECO:0000313" key="3">
    <source>
        <dbReference type="Proteomes" id="UP000510686"/>
    </source>
</evidence>
<dbReference type="KEGG" id="mbrn:26242601"/>
<feature type="region of interest" description="Disordered" evidence="1">
    <location>
        <begin position="159"/>
        <end position="212"/>
    </location>
</feature>
<dbReference type="GeneID" id="26242601"/>
<protein>
    <recommendedName>
        <fullName evidence="4">Fungal N-terminal domain-containing protein</fullName>
    </recommendedName>
</protein>
<dbReference type="OrthoDB" id="4939440at2759"/>
<dbReference type="EMBL" id="CP058934">
    <property type="protein sequence ID" value="QLI69315.1"/>
    <property type="molecule type" value="Genomic_DNA"/>
</dbReference>